<sequence length="121" mass="13745">MSQQKDITDRTFNFAVRIVNLCKVLDERPGVGRVLYKQLIRSGTSIGANVEESQSAQSKADFVHKLEIALKEARETRYWLRIMISTQIIEPSKLSSLLTESEELIKIIASIIVKTKQNNPK</sequence>
<dbReference type="EMBL" id="CP024793">
    <property type="protein sequence ID" value="AUB44464.1"/>
    <property type="molecule type" value="Genomic_DNA"/>
</dbReference>
<name>A0A2K8TAH3_9NOSO</name>
<dbReference type="InterPro" id="IPR012657">
    <property type="entry name" value="23S_rRNA-intervening_sequence"/>
</dbReference>
<dbReference type="AlphaFoldDB" id="A0A2K8TAH3"/>
<reference evidence="5 6" key="1">
    <citation type="submission" date="2017-11" db="EMBL/GenBank/DDBJ databases">
        <title>Complete genome of a free-living desiccation-tolerant cyanobacterium and its photosynthetic adaptation to extreme terrestrial habitat.</title>
        <authorList>
            <person name="Shang J."/>
        </authorList>
    </citation>
    <scope>NUCLEOTIDE SEQUENCE [LARGE SCALE GENOMIC DNA]</scope>
    <source>
        <strain evidence="5 6">CCNUN1</strain>
        <plasmid evidence="6">pnfsy05</plasmid>
        <plasmid evidence="2">pNFSY05</plasmid>
        <plasmid evidence="6">pnfsy06</plasmid>
        <plasmid evidence="3">pNFSY06</plasmid>
        <plasmid evidence="5">pNFSY08</plasmid>
        <plasmid evidence="6">pnfsy08</plasmid>
    </source>
</reference>
<dbReference type="Proteomes" id="UP000232003">
    <property type="component" value="Chromosome"/>
</dbReference>
<dbReference type="KEGG" id="nfl:COO91_09821"/>
<dbReference type="RefSeq" id="WP_100902372.1">
    <property type="nucleotide sequence ID" value="NZ_CAWNNC010000001.1"/>
</dbReference>
<keyword evidence="5" id="KW-0614">Plasmid</keyword>
<dbReference type="EMBL" id="CP024793">
    <property type="protein sequence ID" value="AUB44670.1"/>
    <property type="molecule type" value="Genomic_DNA"/>
</dbReference>
<evidence type="ECO:0000313" key="2">
    <source>
        <dbReference type="EMBL" id="AUB43371.1"/>
    </source>
</evidence>
<dbReference type="EMBL" id="CP024791">
    <property type="protein sequence ID" value="AUB43640.1"/>
    <property type="molecule type" value="Genomic_DNA"/>
</dbReference>
<evidence type="ECO:0000313" key="1">
    <source>
        <dbReference type="EMBL" id="AUB42289.1"/>
    </source>
</evidence>
<dbReference type="KEGG" id="nfl:COO91_10908"/>
<dbReference type="KEGG" id="nfl:COO91_10689"/>
<proteinExistence type="predicted"/>
<dbReference type="SUPFAM" id="SSF158446">
    <property type="entry name" value="IVS-encoded protein-like"/>
    <property type="match status" value="1"/>
</dbReference>
<protein>
    <submittedName>
        <fullName evidence="5">23S rRNA-intervening sequence protein</fullName>
    </submittedName>
</protein>
<evidence type="ECO:0000313" key="3">
    <source>
        <dbReference type="EMBL" id="AUB43640.1"/>
    </source>
</evidence>
<dbReference type="PANTHER" id="PTHR38471:SF2">
    <property type="entry name" value="FOUR HELIX BUNDLE PROTEIN"/>
    <property type="match status" value="1"/>
</dbReference>
<dbReference type="EMBL" id="CP024790">
    <property type="protein sequence ID" value="AUB43371.1"/>
    <property type="molecule type" value="Genomic_DNA"/>
</dbReference>
<dbReference type="KEGG" id="nfl:COO91_08406"/>
<dbReference type="Pfam" id="PF05635">
    <property type="entry name" value="23S_rRNA_IVP"/>
    <property type="match status" value="1"/>
</dbReference>
<evidence type="ECO:0000313" key="6">
    <source>
        <dbReference type="Proteomes" id="UP000232003"/>
    </source>
</evidence>
<dbReference type="OrthoDB" id="285993at2"/>
<dbReference type="InterPro" id="IPR036583">
    <property type="entry name" value="23S_rRNA_IVS_sf"/>
</dbReference>
<dbReference type="Proteomes" id="UP000232003">
    <property type="component" value="Plasmid pNFSY08"/>
</dbReference>
<organism evidence="5 6">
    <name type="scientific">Nostoc flagelliforme CCNUN1</name>
    <dbReference type="NCBI Taxonomy" id="2038116"/>
    <lineage>
        <taxon>Bacteria</taxon>
        <taxon>Bacillati</taxon>
        <taxon>Cyanobacteriota</taxon>
        <taxon>Cyanophyceae</taxon>
        <taxon>Nostocales</taxon>
        <taxon>Nostocaceae</taxon>
        <taxon>Nostoc</taxon>
    </lineage>
</organism>
<geneLocation type="plasmid" evidence="5">
    <name>pNFSY08</name>
</geneLocation>
<dbReference type="Proteomes" id="UP000232003">
    <property type="component" value="Plasmid pNFSY06"/>
</dbReference>
<evidence type="ECO:0000313" key="4">
    <source>
        <dbReference type="EMBL" id="AUB44464.1"/>
    </source>
</evidence>
<geneLocation type="plasmid" evidence="6">
    <name>pnfsy06</name>
</geneLocation>
<evidence type="ECO:0000313" key="5">
    <source>
        <dbReference type="EMBL" id="AUB44670.1"/>
    </source>
</evidence>
<dbReference type="KEGG" id="nfl:COO91_09546"/>
<keyword evidence="6" id="KW-1185">Reference proteome</keyword>
<geneLocation type="plasmid" evidence="6">
    <name>pnfsy08</name>
</geneLocation>
<geneLocation type="plasmid" evidence="2">
    <name>pNFSY05</name>
</geneLocation>
<dbReference type="PANTHER" id="PTHR38471">
    <property type="entry name" value="FOUR HELIX BUNDLE PROTEIN"/>
    <property type="match status" value="1"/>
</dbReference>
<dbReference type="PIRSF" id="PIRSF035652">
    <property type="entry name" value="CHP02436"/>
    <property type="match status" value="1"/>
</dbReference>
<accession>A0A2K8TAH3</accession>
<dbReference type="EMBL" id="CP024785">
    <property type="protein sequence ID" value="AUB42289.1"/>
    <property type="molecule type" value="Genomic_DNA"/>
</dbReference>
<dbReference type="Gene3D" id="1.20.1440.60">
    <property type="entry name" value="23S rRNA-intervening sequence"/>
    <property type="match status" value="1"/>
</dbReference>
<gene>
    <name evidence="1" type="ORF">COO91_08406</name>
    <name evidence="2" type="ORF">COO91_09546</name>
    <name evidence="3" type="ORF">COO91_09821</name>
    <name evidence="4" type="ORF">COO91_10689</name>
    <name evidence="5" type="ORF">COO91_10908</name>
</gene>
<geneLocation type="plasmid" evidence="3">
    <name>pNFSY06</name>
</geneLocation>
<geneLocation type="plasmid" evidence="6">
    <name>pnfsy05</name>
</geneLocation>
<dbReference type="Proteomes" id="UP000232003">
    <property type="component" value="Plasmid pNFSY05"/>
</dbReference>
<dbReference type="NCBIfam" id="TIGR02436">
    <property type="entry name" value="four helix bundle protein"/>
    <property type="match status" value="1"/>
</dbReference>